<dbReference type="Proteomes" id="UP001224359">
    <property type="component" value="Unassembled WGS sequence"/>
</dbReference>
<organism evidence="1 2">
    <name type="scientific">Alkalibacillus salilacus</name>
    <dbReference type="NCBI Taxonomy" id="284582"/>
    <lineage>
        <taxon>Bacteria</taxon>
        <taxon>Bacillati</taxon>
        <taxon>Bacillota</taxon>
        <taxon>Bacilli</taxon>
        <taxon>Bacillales</taxon>
        <taxon>Bacillaceae</taxon>
        <taxon>Alkalibacillus</taxon>
    </lineage>
</organism>
<dbReference type="RefSeq" id="WP_306974591.1">
    <property type="nucleotide sequence ID" value="NZ_JAUSTQ010000002.1"/>
</dbReference>
<gene>
    <name evidence="1" type="ORF">J2S77_000653</name>
</gene>
<evidence type="ECO:0000313" key="1">
    <source>
        <dbReference type="EMBL" id="MDQ0158697.1"/>
    </source>
</evidence>
<reference evidence="1 2" key="1">
    <citation type="submission" date="2023-07" db="EMBL/GenBank/DDBJ databases">
        <title>Genomic Encyclopedia of Type Strains, Phase IV (KMG-IV): sequencing the most valuable type-strain genomes for metagenomic binning, comparative biology and taxonomic classification.</title>
        <authorList>
            <person name="Goeker M."/>
        </authorList>
    </citation>
    <scope>NUCLEOTIDE SEQUENCE [LARGE SCALE GENOMIC DNA]</scope>
    <source>
        <strain evidence="1 2">DSM 16460</strain>
    </source>
</reference>
<accession>A0ABT9VCJ6</accession>
<keyword evidence="2" id="KW-1185">Reference proteome</keyword>
<evidence type="ECO:0000313" key="2">
    <source>
        <dbReference type="Proteomes" id="UP001224359"/>
    </source>
</evidence>
<dbReference type="Gene3D" id="1.10.287.1100">
    <property type="entry name" value="Sporulation inhibitor A"/>
    <property type="match status" value="1"/>
</dbReference>
<protein>
    <submittedName>
        <fullName evidence="1">Developmental checkpoint coupling sporulation initiation to replication initiation</fullName>
    </submittedName>
</protein>
<comment type="caution">
    <text evidence="1">The sequence shown here is derived from an EMBL/GenBank/DDBJ whole genome shotgun (WGS) entry which is preliminary data.</text>
</comment>
<dbReference type="SUPFAM" id="SSF100985">
    <property type="entry name" value="Sporulation inhibitor Sda"/>
    <property type="match status" value="1"/>
</dbReference>
<dbReference type="Pfam" id="PF08970">
    <property type="entry name" value="Sda"/>
    <property type="match status" value="1"/>
</dbReference>
<name>A0ABT9VCJ6_9BACI</name>
<proteinExistence type="predicted"/>
<dbReference type="InterPro" id="IPR015064">
    <property type="entry name" value="Sda"/>
</dbReference>
<dbReference type="InterPro" id="IPR036916">
    <property type="entry name" value="Sda_sf"/>
</dbReference>
<sequence length="46" mass="5535">MEYLSNELLIESYQKAKALQLNQDFIQLFEKELKKRKLFKALKESS</sequence>
<dbReference type="EMBL" id="JAUSTQ010000002">
    <property type="protein sequence ID" value="MDQ0158697.1"/>
    <property type="molecule type" value="Genomic_DNA"/>
</dbReference>